<dbReference type="InterPro" id="IPR035490">
    <property type="entry name" value="GlmS/FrlB_SIS"/>
</dbReference>
<dbReference type="GO" id="GO:0006047">
    <property type="term" value="P:UDP-N-acetylglucosamine metabolic process"/>
    <property type="evidence" value="ECO:0007669"/>
    <property type="project" value="TreeGrafter"/>
</dbReference>
<evidence type="ECO:0000259" key="2">
    <source>
        <dbReference type="PROSITE" id="PS51464"/>
    </source>
</evidence>
<dbReference type="InterPro" id="IPR035466">
    <property type="entry name" value="GlmS/AgaS_SIS"/>
</dbReference>
<dbReference type="PATRIC" id="fig|1423769.4.peg.2573"/>
<reference evidence="3 4" key="1">
    <citation type="journal article" date="2015" name="Genome Announc.">
        <title>Expanding the biotechnology potential of lactobacilli through comparative genomics of 213 strains and associated genera.</title>
        <authorList>
            <person name="Sun Z."/>
            <person name="Harris H.M."/>
            <person name="McCann A."/>
            <person name="Guo C."/>
            <person name="Argimon S."/>
            <person name="Zhang W."/>
            <person name="Yang X."/>
            <person name="Jeffery I.B."/>
            <person name="Cooney J.C."/>
            <person name="Kagawa T.F."/>
            <person name="Liu W."/>
            <person name="Song Y."/>
            <person name="Salvetti E."/>
            <person name="Wrobel A."/>
            <person name="Rasinkangas P."/>
            <person name="Parkhill J."/>
            <person name="Rea M.C."/>
            <person name="O'Sullivan O."/>
            <person name="Ritari J."/>
            <person name="Douillard F.P."/>
            <person name="Paul Ross R."/>
            <person name="Yang R."/>
            <person name="Briner A.E."/>
            <person name="Felis G.E."/>
            <person name="de Vos W.M."/>
            <person name="Barrangou R."/>
            <person name="Klaenhammer T.R."/>
            <person name="Caufield P.W."/>
            <person name="Cui Y."/>
            <person name="Zhang H."/>
            <person name="O'Toole P.W."/>
        </authorList>
    </citation>
    <scope>NUCLEOTIDE SEQUENCE [LARGE SCALE GENOMIC DNA]</scope>
    <source>
        <strain evidence="3 4">DSM 13343</strain>
    </source>
</reference>
<dbReference type="PANTHER" id="PTHR10937">
    <property type="entry name" value="GLUCOSAMINE--FRUCTOSE-6-PHOSPHATE AMINOTRANSFERASE, ISOMERIZING"/>
    <property type="match status" value="1"/>
</dbReference>
<evidence type="ECO:0000313" key="4">
    <source>
        <dbReference type="Proteomes" id="UP000051790"/>
    </source>
</evidence>
<dbReference type="InterPro" id="IPR001347">
    <property type="entry name" value="SIS_dom"/>
</dbReference>
<evidence type="ECO:0000313" key="3">
    <source>
        <dbReference type="EMBL" id="KRL52441.1"/>
    </source>
</evidence>
<keyword evidence="3" id="KW-0413">Isomerase</keyword>
<keyword evidence="4" id="KW-1185">Reference proteome</keyword>
<dbReference type="Proteomes" id="UP000051790">
    <property type="component" value="Unassembled WGS sequence"/>
</dbReference>
<dbReference type="Gene3D" id="3.40.50.10490">
    <property type="entry name" value="Glucose-6-phosphate isomerase like protein, domain 1"/>
    <property type="match status" value="2"/>
</dbReference>
<sequence length="353" mass="39150">MKDMQYYVRQEPAIYKSILDNYKTLFSDVDRVAKSINVRSITIYATGSSSNAAYSALPYMANILNVPVTVIDPSYAASYLMQPRKNDLAIAISQGGHSYSTIKLVETMQNEGRTVFTLTSDMASPIAKVADNIINMGMPVEEMPYVTAGYSATILDLMLLALTVAHSLDIIGQGKFDNDFKEISRVVGLTQKIVDQSESWSEFQAEQFAKAKRVFFIGYGATYGVAREGQTKFTETVHLSAFGNELEEYMHGPYIGLKKDDIVVFVDGNGKLEDRVEKLRTFLKAHVDDVISLNANTGDAGDLNFEVETNELLTSLFMTIPIHLTAFKASQIVGHDLTKSTYPDFDQITNSKI</sequence>
<dbReference type="EMBL" id="AZEU01000037">
    <property type="protein sequence ID" value="KRL52441.1"/>
    <property type="molecule type" value="Genomic_DNA"/>
</dbReference>
<evidence type="ECO:0000256" key="1">
    <source>
        <dbReference type="ARBA" id="ARBA00022737"/>
    </source>
</evidence>
<dbReference type="GO" id="GO:0006002">
    <property type="term" value="P:fructose 6-phosphate metabolic process"/>
    <property type="evidence" value="ECO:0007669"/>
    <property type="project" value="TreeGrafter"/>
</dbReference>
<proteinExistence type="predicted"/>
<comment type="caution">
    <text evidence="3">The sequence shown here is derived from an EMBL/GenBank/DDBJ whole genome shotgun (WGS) entry which is preliminary data.</text>
</comment>
<dbReference type="GO" id="GO:0097367">
    <property type="term" value="F:carbohydrate derivative binding"/>
    <property type="evidence" value="ECO:0007669"/>
    <property type="project" value="InterPro"/>
</dbReference>
<organism evidence="3 4">
    <name type="scientific">Lacticaseibacillus manihotivorans DSM 13343 = JCM 12514</name>
    <dbReference type="NCBI Taxonomy" id="1423769"/>
    <lineage>
        <taxon>Bacteria</taxon>
        <taxon>Bacillati</taxon>
        <taxon>Bacillota</taxon>
        <taxon>Bacilli</taxon>
        <taxon>Lactobacillales</taxon>
        <taxon>Lactobacillaceae</taxon>
        <taxon>Lacticaseibacillus</taxon>
    </lineage>
</organism>
<dbReference type="GO" id="GO:0004360">
    <property type="term" value="F:glutamine-fructose-6-phosphate transaminase (isomerizing) activity"/>
    <property type="evidence" value="ECO:0007669"/>
    <property type="project" value="TreeGrafter"/>
</dbReference>
<dbReference type="GO" id="GO:0006487">
    <property type="term" value="P:protein N-linked glycosylation"/>
    <property type="evidence" value="ECO:0007669"/>
    <property type="project" value="TreeGrafter"/>
</dbReference>
<name>A0A0R1R6X0_9LACO</name>
<feature type="domain" description="SIS" evidence="2">
    <location>
        <begin position="204"/>
        <end position="348"/>
    </location>
</feature>
<protein>
    <submittedName>
        <fullName evidence="3">Sugar isomerase</fullName>
    </submittedName>
</protein>
<dbReference type="CDD" id="cd05008">
    <property type="entry name" value="SIS_GlmS_GlmD_1"/>
    <property type="match status" value="1"/>
</dbReference>
<dbReference type="InterPro" id="IPR046348">
    <property type="entry name" value="SIS_dom_sf"/>
</dbReference>
<dbReference type="Pfam" id="PF01380">
    <property type="entry name" value="SIS"/>
    <property type="match status" value="2"/>
</dbReference>
<dbReference type="PANTHER" id="PTHR10937:SF17">
    <property type="entry name" value="GLUCOSAMINE-FRUCTOSE-6-PHOSPHATE AMINOTRANSFERASE"/>
    <property type="match status" value="1"/>
</dbReference>
<dbReference type="SUPFAM" id="SSF53697">
    <property type="entry name" value="SIS domain"/>
    <property type="match status" value="1"/>
</dbReference>
<gene>
    <name evidence="3" type="ORF">FD01_GL002386</name>
</gene>
<feature type="domain" description="SIS" evidence="2">
    <location>
        <begin position="28"/>
        <end position="181"/>
    </location>
</feature>
<dbReference type="CDD" id="cd05009">
    <property type="entry name" value="SIS_GlmS_GlmD_2"/>
    <property type="match status" value="1"/>
</dbReference>
<accession>A0A0R1R6X0</accession>
<dbReference type="AlphaFoldDB" id="A0A0R1R6X0"/>
<dbReference type="OrthoDB" id="5150296at2"/>
<keyword evidence="1" id="KW-0677">Repeat</keyword>
<dbReference type="RefSeq" id="WP_056962472.1">
    <property type="nucleotide sequence ID" value="NZ_AZEU01000037.1"/>
</dbReference>
<dbReference type="PROSITE" id="PS51464">
    <property type="entry name" value="SIS"/>
    <property type="match status" value="2"/>
</dbReference>
<dbReference type="GO" id="GO:0016853">
    <property type="term" value="F:isomerase activity"/>
    <property type="evidence" value="ECO:0007669"/>
    <property type="project" value="UniProtKB-KW"/>
</dbReference>